<dbReference type="Proteomes" id="UP000053097">
    <property type="component" value="Unassembled WGS sequence"/>
</dbReference>
<dbReference type="AlphaFoldDB" id="A0A026WD38"/>
<organism evidence="2 3">
    <name type="scientific">Ooceraea biroi</name>
    <name type="common">Clonal raider ant</name>
    <name type="synonym">Cerapachys biroi</name>
    <dbReference type="NCBI Taxonomy" id="2015173"/>
    <lineage>
        <taxon>Eukaryota</taxon>
        <taxon>Metazoa</taxon>
        <taxon>Ecdysozoa</taxon>
        <taxon>Arthropoda</taxon>
        <taxon>Hexapoda</taxon>
        <taxon>Insecta</taxon>
        <taxon>Pterygota</taxon>
        <taxon>Neoptera</taxon>
        <taxon>Endopterygota</taxon>
        <taxon>Hymenoptera</taxon>
        <taxon>Apocrita</taxon>
        <taxon>Aculeata</taxon>
        <taxon>Formicoidea</taxon>
        <taxon>Formicidae</taxon>
        <taxon>Dorylinae</taxon>
        <taxon>Ooceraea</taxon>
    </lineage>
</organism>
<dbReference type="EMBL" id="KK107261">
    <property type="protein sequence ID" value="EZA53977.1"/>
    <property type="molecule type" value="Genomic_DNA"/>
</dbReference>
<proteinExistence type="predicted"/>
<keyword evidence="3" id="KW-1185">Reference proteome</keyword>
<evidence type="ECO:0000256" key="1">
    <source>
        <dbReference type="SAM" id="MobiDB-lite"/>
    </source>
</evidence>
<protein>
    <submittedName>
        <fullName evidence="2">Uncharacterized protein</fullName>
    </submittedName>
</protein>
<feature type="compositionally biased region" description="Basic and acidic residues" evidence="1">
    <location>
        <begin position="55"/>
        <end position="82"/>
    </location>
</feature>
<evidence type="ECO:0000313" key="2">
    <source>
        <dbReference type="EMBL" id="EZA53977.1"/>
    </source>
</evidence>
<feature type="region of interest" description="Disordered" evidence="1">
    <location>
        <begin position="47"/>
        <end position="96"/>
    </location>
</feature>
<reference evidence="2 3" key="1">
    <citation type="journal article" date="2014" name="Curr. Biol.">
        <title>The genome of the clonal raider ant Cerapachys biroi.</title>
        <authorList>
            <person name="Oxley P.R."/>
            <person name="Ji L."/>
            <person name="Fetter-Pruneda I."/>
            <person name="McKenzie S.K."/>
            <person name="Li C."/>
            <person name="Hu H."/>
            <person name="Zhang G."/>
            <person name="Kronauer D.J."/>
        </authorList>
    </citation>
    <scope>NUCLEOTIDE SEQUENCE [LARGE SCALE GENOMIC DNA]</scope>
</reference>
<evidence type="ECO:0000313" key="3">
    <source>
        <dbReference type="Proteomes" id="UP000053097"/>
    </source>
</evidence>
<accession>A0A026WD38</accession>
<name>A0A026WD38_OOCBI</name>
<gene>
    <name evidence="2" type="ORF">X777_05820</name>
</gene>
<feature type="non-terminal residue" evidence="2">
    <location>
        <position position="1"/>
    </location>
</feature>
<sequence length="96" mass="10649">PPTQFGVSLIGGGTLTISRAASISSSVHIAIRRSKVGQDETSIPRFVLPSALSRGGKEKLRGEDERRKEERQREKEDPRSDRSIAWARKSARFTSN</sequence>